<accession>K9GUY4</accession>
<organism evidence="8 9">
    <name type="scientific">Caenispirillum salinarum AK4</name>
    <dbReference type="NCBI Taxonomy" id="1238182"/>
    <lineage>
        <taxon>Bacteria</taxon>
        <taxon>Pseudomonadati</taxon>
        <taxon>Pseudomonadota</taxon>
        <taxon>Alphaproteobacteria</taxon>
        <taxon>Rhodospirillales</taxon>
        <taxon>Novispirillaceae</taxon>
        <taxon>Caenispirillum</taxon>
    </lineage>
</organism>
<protein>
    <submittedName>
        <fullName evidence="8">Cytochrome b</fullName>
    </submittedName>
</protein>
<dbReference type="RefSeq" id="WP_009541417.1">
    <property type="nucleotide sequence ID" value="NZ_ANHY01000015.1"/>
</dbReference>
<dbReference type="InterPro" id="IPR051542">
    <property type="entry name" value="Hydrogenase_cytochrome"/>
</dbReference>
<dbReference type="InterPro" id="IPR011577">
    <property type="entry name" value="Cyt_b561_bac/Ni-Hgenase"/>
</dbReference>
<feature type="transmembrane region" description="Helical" evidence="6">
    <location>
        <begin position="219"/>
        <end position="243"/>
    </location>
</feature>
<keyword evidence="9" id="KW-1185">Reference proteome</keyword>
<dbReference type="PANTHER" id="PTHR30485:SF2">
    <property type="entry name" value="BLL0597 PROTEIN"/>
    <property type="match status" value="1"/>
</dbReference>
<dbReference type="Pfam" id="PF01292">
    <property type="entry name" value="Ni_hydr_CYTB"/>
    <property type="match status" value="1"/>
</dbReference>
<dbReference type="eggNOG" id="COG3658">
    <property type="taxonomic scope" value="Bacteria"/>
</dbReference>
<dbReference type="AlphaFoldDB" id="K9GUY4"/>
<gene>
    <name evidence="8" type="ORF">C882_0760</name>
</gene>
<reference evidence="8 9" key="1">
    <citation type="journal article" date="2013" name="Genome Announc.">
        <title>Draft Genome Sequence of an Alphaproteobacterium, Caenispirillum salinarum AK4(T), Isolated from a Solar Saltern.</title>
        <authorList>
            <person name="Khatri I."/>
            <person name="Singh A."/>
            <person name="Korpole S."/>
            <person name="Pinnaka A.K."/>
            <person name="Subramanian S."/>
        </authorList>
    </citation>
    <scope>NUCLEOTIDE SEQUENCE [LARGE SCALE GENOMIC DNA]</scope>
    <source>
        <strain evidence="8 9">AK4</strain>
    </source>
</reference>
<dbReference type="GO" id="GO:0020037">
    <property type="term" value="F:heme binding"/>
    <property type="evidence" value="ECO:0007669"/>
    <property type="project" value="TreeGrafter"/>
</dbReference>
<dbReference type="SUPFAM" id="SSF81342">
    <property type="entry name" value="Transmembrane di-heme cytochromes"/>
    <property type="match status" value="1"/>
</dbReference>
<evidence type="ECO:0000256" key="6">
    <source>
        <dbReference type="SAM" id="Phobius"/>
    </source>
</evidence>
<keyword evidence="2" id="KW-1003">Cell membrane</keyword>
<evidence type="ECO:0000313" key="9">
    <source>
        <dbReference type="Proteomes" id="UP000009881"/>
    </source>
</evidence>
<evidence type="ECO:0000256" key="3">
    <source>
        <dbReference type="ARBA" id="ARBA00022692"/>
    </source>
</evidence>
<dbReference type="PATRIC" id="fig|1238182.3.peg.2974"/>
<sequence>MDMDKTKPAPASPARAAQRDLGSLRPVRVWDVPTRLFHWVLVGLLGYLWWTGENGPMSDHMLAGSAVLALILWRLIYGVFGSTTARFVDFVKGPAAVASYLKTAFGKGTTTRTKAYVLGHNPAGGWMVLLLLVLVLAQAGTGLFANDDIFSEGPLANLVSKDTSDALTGWHKNILFPALQILVGLHVLAAFLYLFVKGENLIRAMVTGRKPAPPEAERGLRFASPLVAVAAAVVAGGVVWYIVEVM</sequence>
<keyword evidence="4 6" id="KW-1133">Transmembrane helix</keyword>
<evidence type="ECO:0000256" key="5">
    <source>
        <dbReference type="ARBA" id="ARBA00023136"/>
    </source>
</evidence>
<proteinExistence type="predicted"/>
<keyword evidence="3 6" id="KW-0812">Transmembrane</keyword>
<dbReference type="Proteomes" id="UP000009881">
    <property type="component" value="Unassembled WGS sequence"/>
</dbReference>
<dbReference type="Gene3D" id="1.20.950.20">
    <property type="entry name" value="Transmembrane di-heme cytochromes, Chain C"/>
    <property type="match status" value="1"/>
</dbReference>
<evidence type="ECO:0000313" key="8">
    <source>
        <dbReference type="EMBL" id="EKV28549.1"/>
    </source>
</evidence>
<feature type="transmembrane region" description="Helical" evidence="6">
    <location>
        <begin position="32"/>
        <end position="50"/>
    </location>
</feature>
<dbReference type="GO" id="GO:0022904">
    <property type="term" value="P:respiratory electron transport chain"/>
    <property type="evidence" value="ECO:0007669"/>
    <property type="project" value="InterPro"/>
</dbReference>
<dbReference type="InterPro" id="IPR016174">
    <property type="entry name" value="Di-haem_cyt_TM"/>
</dbReference>
<evidence type="ECO:0000259" key="7">
    <source>
        <dbReference type="Pfam" id="PF01292"/>
    </source>
</evidence>
<evidence type="ECO:0000256" key="1">
    <source>
        <dbReference type="ARBA" id="ARBA00004651"/>
    </source>
</evidence>
<evidence type="ECO:0000256" key="4">
    <source>
        <dbReference type="ARBA" id="ARBA00022989"/>
    </source>
</evidence>
<dbReference type="GO" id="GO:0009055">
    <property type="term" value="F:electron transfer activity"/>
    <property type="evidence" value="ECO:0007669"/>
    <property type="project" value="InterPro"/>
</dbReference>
<comment type="subcellular location">
    <subcellularLocation>
        <location evidence="1">Cell membrane</location>
        <topology evidence="1">Multi-pass membrane protein</topology>
    </subcellularLocation>
</comment>
<dbReference type="GO" id="GO:0005886">
    <property type="term" value="C:plasma membrane"/>
    <property type="evidence" value="ECO:0007669"/>
    <property type="project" value="UniProtKB-SubCell"/>
</dbReference>
<keyword evidence="5 6" id="KW-0472">Membrane</keyword>
<feature type="transmembrane region" description="Helical" evidence="6">
    <location>
        <begin position="62"/>
        <end position="80"/>
    </location>
</feature>
<feature type="transmembrane region" description="Helical" evidence="6">
    <location>
        <begin position="174"/>
        <end position="196"/>
    </location>
</feature>
<dbReference type="EMBL" id="ANHY01000015">
    <property type="protein sequence ID" value="EKV28549.1"/>
    <property type="molecule type" value="Genomic_DNA"/>
</dbReference>
<feature type="domain" description="Cytochrome b561 bacterial/Ni-hydrogenase" evidence="7">
    <location>
        <begin position="29"/>
        <end position="208"/>
    </location>
</feature>
<name>K9GUY4_9PROT</name>
<evidence type="ECO:0000256" key="2">
    <source>
        <dbReference type="ARBA" id="ARBA00022475"/>
    </source>
</evidence>
<feature type="transmembrane region" description="Helical" evidence="6">
    <location>
        <begin position="123"/>
        <end position="145"/>
    </location>
</feature>
<dbReference type="STRING" id="1238182.C882_0760"/>
<dbReference type="PANTHER" id="PTHR30485">
    <property type="entry name" value="NI/FE-HYDROGENASE 1 B-TYPE CYTOCHROME SUBUNIT"/>
    <property type="match status" value="1"/>
</dbReference>
<comment type="caution">
    <text evidence="8">The sequence shown here is derived from an EMBL/GenBank/DDBJ whole genome shotgun (WGS) entry which is preliminary data.</text>
</comment>